<feature type="transmembrane region" description="Helical" evidence="1">
    <location>
        <begin position="352"/>
        <end position="371"/>
    </location>
</feature>
<evidence type="ECO:0000313" key="3">
    <source>
        <dbReference type="EMBL" id="MBT1444346.1"/>
    </source>
</evidence>
<dbReference type="InterPro" id="IPR052529">
    <property type="entry name" value="Bact_Transport_Assoc"/>
</dbReference>
<feature type="transmembrane region" description="Helical" evidence="1">
    <location>
        <begin position="210"/>
        <end position="234"/>
    </location>
</feature>
<proteinExistence type="predicted"/>
<accession>A0ABS5V404</accession>
<feature type="transmembrane region" description="Helical" evidence="1">
    <location>
        <begin position="59"/>
        <end position="81"/>
    </location>
</feature>
<protein>
    <submittedName>
        <fullName evidence="3">DUF418 domain-containing protein</fullName>
    </submittedName>
</protein>
<dbReference type="PANTHER" id="PTHR30590:SF2">
    <property type="entry name" value="INNER MEMBRANE PROTEIN"/>
    <property type="match status" value="1"/>
</dbReference>
<feature type="transmembrane region" description="Helical" evidence="1">
    <location>
        <begin position="279"/>
        <end position="301"/>
    </location>
</feature>
<keyword evidence="1" id="KW-0812">Transmembrane</keyword>
<name>A0ABS5V404_9GAMM</name>
<gene>
    <name evidence="3" type="ORF">KJI95_07375</name>
</gene>
<dbReference type="Proteomes" id="UP001195903">
    <property type="component" value="Unassembled WGS sequence"/>
</dbReference>
<comment type="caution">
    <text evidence="3">The sequence shown here is derived from an EMBL/GenBank/DDBJ whole genome shotgun (WGS) entry which is preliminary data.</text>
</comment>
<sequence length="407" mass="45036">MSASYTAAPPKRSPHIDAIRGLAVLGIFLMNILFMGNTLDGYAKTSPAAPGDPLLELVSRIFFEGRFIGLFTLLFGVGLAIQFARASSAGNSEVNLEAHPAAQPNLNPIKRRLKVLMLFGLLHGLFIWPGDVLLSYGLSAMVAIYYLGAELNHLKRRAMQFLALGFSVLLVFATMLMGEELPARGTDEFIAALAPWIGSYPEQLIQHLTLMAAMNLLALPFAMLWYMAGMMMLGMWLYRSDFFSHGLSTTDTVRLLLLALALVALDLFCHAGSHPWLEAISQVTVIFAAIPVSLLYALAIIHIQRQHPNRLATLQRVGKLALSLYILQSIVGVLVFRYLFPEWLLEFNRIDYLLAALGWGLCQILIATVYLKFARQGPLEWLWRRLATGQHTRPGLATSNPSPGTDQ</sequence>
<evidence type="ECO:0000256" key="1">
    <source>
        <dbReference type="SAM" id="Phobius"/>
    </source>
</evidence>
<dbReference type="RefSeq" id="WP_214506538.1">
    <property type="nucleotide sequence ID" value="NZ_JAHEPS010000002.1"/>
</dbReference>
<keyword evidence="1" id="KW-0472">Membrane</keyword>
<evidence type="ECO:0000313" key="4">
    <source>
        <dbReference type="Proteomes" id="UP001195903"/>
    </source>
</evidence>
<feature type="transmembrane region" description="Helical" evidence="1">
    <location>
        <begin position="255"/>
        <end position="273"/>
    </location>
</feature>
<dbReference type="InterPro" id="IPR007349">
    <property type="entry name" value="DUF418"/>
</dbReference>
<keyword evidence="1" id="KW-1133">Transmembrane helix</keyword>
<organism evidence="3 4">
    <name type="scientific">Shewanella jiangmenensis</name>
    <dbReference type="NCBI Taxonomy" id="2837387"/>
    <lineage>
        <taxon>Bacteria</taxon>
        <taxon>Pseudomonadati</taxon>
        <taxon>Pseudomonadota</taxon>
        <taxon>Gammaproteobacteria</taxon>
        <taxon>Alteromonadales</taxon>
        <taxon>Shewanellaceae</taxon>
        <taxon>Shewanella</taxon>
    </lineage>
</organism>
<feature type="transmembrane region" description="Helical" evidence="1">
    <location>
        <begin position="136"/>
        <end position="154"/>
    </location>
</feature>
<feature type="transmembrane region" description="Helical" evidence="1">
    <location>
        <begin position="21"/>
        <end position="39"/>
    </location>
</feature>
<feature type="transmembrane region" description="Helical" evidence="1">
    <location>
        <begin position="322"/>
        <end position="340"/>
    </location>
</feature>
<feature type="transmembrane region" description="Helical" evidence="1">
    <location>
        <begin position="161"/>
        <end position="178"/>
    </location>
</feature>
<dbReference type="PANTHER" id="PTHR30590">
    <property type="entry name" value="INNER MEMBRANE PROTEIN"/>
    <property type="match status" value="1"/>
</dbReference>
<dbReference type="EMBL" id="JAHEPS010000002">
    <property type="protein sequence ID" value="MBT1444346.1"/>
    <property type="molecule type" value="Genomic_DNA"/>
</dbReference>
<evidence type="ECO:0000259" key="2">
    <source>
        <dbReference type="Pfam" id="PF04235"/>
    </source>
</evidence>
<reference evidence="3 4" key="1">
    <citation type="submission" date="2021-05" db="EMBL/GenBank/DDBJ databases">
        <title>Shewanella sp. JM162201.</title>
        <authorList>
            <person name="Xu S."/>
            <person name="Li A."/>
        </authorList>
    </citation>
    <scope>NUCLEOTIDE SEQUENCE [LARGE SCALE GENOMIC DNA]</scope>
    <source>
        <strain evidence="3 4">JM162201</strain>
    </source>
</reference>
<keyword evidence="4" id="KW-1185">Reference proteome</keyword>
<feature type="domain" description="DUF418" evidence="2">
    <location>
        <begin position="237"/>
        <end position="389"/>
    </location>
</feature>
<dbReference type="Pfam" id="PF04235">
    <property type="entry name" value="DUF418"/>
    <property type="match status" value="1"/>
</dbReference>